<accession>A0A5B7XZT5</accession>
<gene>
    <name evidence="1" type="ORF">UCCLBBS449_1253</name>
</gene>
<protein>
    <submittedName>
        <fullName evidence="1">Uncharacterized protein</fullName>
    </submittedName>
</protein>
<name>A0A5B7XZT5_LEVBR</name>
<dbReference type="RefSeq" id="WP_042750353.1">
    <property type="nucleotide sequence ID" value="NZ_CP031198.1"/>
</dbReference>
<proteinExistence type="predicted"/>
<sequence length="231" mass="26873">MDEREQQRLEELAERRRPALEIRAEMAGLQDKKYRESRKSLATSKEQVQCLLNQWSEAADQHLAREPIPVDLHKYSGLDQSGYGENSMNRFIDGVHQQIIQAVGDRDTYKYLWVTQRQDGMVVTVGQTSFKKVLHKGKESTSNRDDLFKQLKRPSGTASIVLWHYPSDQTDAEINEYLRTYLKWAWIIPVNLDKATDGETDCQKISRLETKLGDYLIRKDVPILNFYSHRA</sequence>
<dbReference type="EMBL" id="CP031198">
    <property type="protein sequence ID" value="QCZ53208.1"/>
    <property type="molecule type" value="Genomic_DNA"/>
</dbReference>
<organism evidence="1 2">
    <name type="scientific">Levilactobacillus brevis</name>
    <name type="common">Lactobacillus brevis</name>
    <dbReference type="NCBI Taxonomy" id="1580"/>
    <lineage>
        <taxon>Bacteria</taxon>
        <taxon>Bacillati</taxon>
        <taxon>Bacillota</taxon>
        <taxon>Bacilli</taxon>
        <taxon>Lactobacillales</taxon>
        <taxon>Lactobacillaceae</taxon>
        <taxon>Levilactobacillus</taxon>
    </lineage>
</organism>
<evidence type="ECO:0000313" key="1">
    <source>
        <dbReference type="EMBL" id="QCZ53208.1"/>
    </source>
</evidence>
<reference evidence="1 2" key="1">
    <citation type="submission" date="2018-07" db="EMBL/GenBank/DDBJ databases">
        <authorList>
            <person name="Feyereisen M."/>
        </authorList>
    </citation>
    <scope>NUCLEOTIDE SEQUENCE [LARGE SCALE GENOMIC DNA]</scope>
    <source>
        <strain evidence="1 2">UCCLBBS449</strain>
    </source>
</reference>
<evidence type="ECO:0000313" key="2">
    <source>
        <dbReference type="Proteomes" id="UP000307074"/>
    </source>
</evidence>
<dbReference type="Proteomes" id="UP000307074">
    <property type="component" value="Chromosome"/>
</dbReference>
<dbReference type="AlphaFoldDB" id="A0A5B7XZT5"/>